<name>A0ABP1FH41_9CHLO</name>
<proteinExistence type="predicted"/>
<protein>
    <submittedName>
        <fullName evidence="1">G1039 protein</fullName>
    </submittedName>
</protein>
<reference evidence="1 2" key="1">
    <citation type="submission" date="2024-06" db="EMBL/GenBank/DDBJ databases">
        <authorList>
            <person name="Kraege A."/>
            <person name="Thomma B."/>
        </authorList>
    </citation>
    <scope>NUCLEOTIDE SEQUENCE [LARGE SCALE GENOMIC DNA]</scope>
</reference>
<dbReference type="EMBL" id="CAXHTA020000002">
    <property type="protein sequence ID" value="CAL5219245.1"/>
    <property type="molecule type" value="Genomic_DNA"/>
</dbReference>
<gene>
    <name evidence="1" type="primary">g1039</name>
    <name evidence="1" type="ORF">VP750_LOCUS904</name>
</gene>
<comment type="caution">
    <text evidence="1">The sequence shown here is derived from an EMBL/GenBank/DDBJ whole genome shotgun (WGS) entry which is preliminary data.</text>
</comment>
<organism evidence="1 2">
    <name type="scientific">Coccomyxa viridis</name>
    <dbReference type="NCBI Taxonomy" id="1274662"/>
    <lineage>
        <taxon>Eukaryota</taxon>
        <taxon>Viridiplantae</taxon>
        <taxon>Chlorophyta</taxon>
        <taxon>core chlorophytes</taxon>
        <taxon>Trebouxiophyceae</taxon>
        <taxon>Trebouxiophyceae incertae sedis</taxon>
        <taxon>Coccomyxaceae</taxon>
        <taxon>Coccomyxa</taxon>
    </lineage>
</organism>
<evidence type="ECO:0000313" key="1">
    <source>
        <dbReference type="EMBL" id="CAL5219245.1"/>
    </source>
</evidence>
<dbReference type="Proteomes" id="UP001497392">
    <property type="component" value="Unassembled WGS sequence"/>
</dbReference>
<accession>A0ABP1FH41</accession>
<keyword evidence="2" id="KW-1185">Reference proteome</keyword>
<sequence length="159" mass="15709">MICCIISSSLVSTSIAALPRSRRALIDNGIAFIGGFGGDDSDSTPAPVLRSAVTPASSRQQTAAVAPSPAASGLQIPAVAPSPAMPAMPAWAKQFPPSVYGTVDSAAFSISNSSAAIAPSSGVPSAALSPIQLPSRAVPPEALQRASPTPAANVSFAIG</sequence>
<evidence type="ECO:0000313" key="2">
    <source>
        <dbReference type="Proteomes" id="UP001497392"/>
    </source>
</evidence>